<dbReference type="PANTHER" id="PTHR30061:SF50">
    <property type="entry name" value="MALTOSE_MALTODEXTRIN-BINDING PERIPLASMIC PROTEIN"/>
    <property type="match status" value="1"/>
</dbReference>
<comment type="similarity">
    <text evidence="1">Belongs to the bacterial solute-binding protein 1 family.</text>
</comment>
<proteinExistence type="inferred from homology"/>
<dbReference type="GO" id="GO:1901982">
    <property type="term" value="F:maltose binding"/>
    <property type="evidence" value="ECO:0007669"/>
    <property type="project" value="TreeGrafter"/>
</dbReference>
<dbReference type="GO" id="GO:0055052">
    <property type="term" value="C:ATP-binding cassette (ABC) transporter complex, substrate-binding subunit-containing"/>
    <property type="evidence" value="ECO:0007669"/>
    <property type="project" value="TreeGrafter"/>
</dbReference>
<dbReference type="Gene3D" id="3.40.190.10">
    <property type="entry name" value="Periplasmic binding protein-like II"/>
    <property type="match status" value="2"/>
</dbReference>
<protein>
    <submittedName>
        <fullName evidence="4">Maltose/maltodextrin-binding protein</fullName>
    </submittedName>
</protein>
<evidence type="ECO:0000313" key="4">
    <source>
        <dbReference type="EMBL" id="KDN29798.1"/>
    </source>
</evidence>
<gene>
    <name evidence="4" type="ORF">VFDL14_03335</name>
</gene>
<keyword evidence="5" id="KW-1185">Reference proteome</keyword>
<name>A0A066UZV1_9VIBR</name>
<dbReference type="GO" id="GO:0042956">
    <property type="term" value="P:maltodextrin transmembrane transport"/>
    <property type="evidence" value="ECO:0007669"/>
    <property type="project" value="TreeGrafter"/>
</dbReference>
<dbReference type="OrthoDB" id="9766758at2"/>
<dbReference type="RefSeq" id="WP_032548723.1">
    <property type="nucleotide sequence ID" value="NZ_JFFR01000002.1"/>
</dbReference>
<accession>A0A066UZV1</accession>
<dbReference type="PANTHER" id="PTHR30061">
    <property type="entry name" value="MALTOSE-BINDING PERIPLASMIC PROTEIN"/>
    <property type="match status" value="1"/>
</dbReference>
<evidence type="ECO:0000256" key="3">
    <source>
        <dbReference type="ARBA" id="ARBA00022729"/>
    </source>
</evidence>
<comment type="caution">
    <text evidence="4">The sequence shown here is derived from an EMBL/GenBank/DDBJ whole genome shotgun (WGS) entry which is preliminary data.</text>
</comment>
<dbReference type="STRING" id="212667.VFDL14_03335"/>
<evidence type="ECO:0000256" key="2">
    <source>
        <dbReference type="ARBA" id="ARBA00022448"/>
    </source>
</evidence>
<evidence type="ECO:0000256" key="1">
    <source>
        <dbReference type="ARBA" id="ARBA00008520"/>
    </source>
</evidence>
<dbReference type="EMBL" id="JFFR01000002">
    <property type="protein sequence ID" value="KDN29798.1"/>
    <property type="molecule type" value="Genomic_DNA"/>
</dbReference>
<keyword evidence="3" id="KW-0732">Signal</keyword>
<dbReference type="Pfam" id="PF13416">
    <property type="entry name" value="SBP_bac_8"/>
    <property type="match status" value="1"/>
</dbReference>
<evidence type="ECO:0000313" key="5">
    <source>
        <dbReference type="Proteomes" id="UP000027219"/>
    </source>
</evidence>
<dbReference type="SUPFAM" id="SSF53850">
    <property type="entry name" value="Periplasmic binding protein-like II"/>
    <property type="match status" value="1"/>
</dbReference>
<dbReference type="InterPro" id="IPR006059">
    <property type="entry name" value="SBP"/>
</dbReference>
<reference evidence="4 5" key="1">
    <citation type="submission" date="2014-02" db="EMBL/GenBank/DDBJ databases">
        <title>Vibrio fortis Dalian14 Genome Sequencing.</title>
        <authorList>
            <person name="Wang Y."/>
            <person name="Song L."/>
            <person name="Liu G."/>
            <person name="Ding J."/>
        </authorList>
    </citation>
    <scope>NUCLEOTIDE SEQUENCE [LARGE SCALE GENOMIC DNA]</scope>
    <source>
        <strain evidence="4 5">Dalian14</strain>
    </source>
</reference>
<dbReference type="GO" id="GO:0015768">
    <property type="term" value="P:maltose transport"/>
    <property type="evidence" value="ECO:0007669"/>
    <property type="project" value="TreeGrafter"/>
</dbReference>
<organism evidence="4 5">
    <name type="scientific">Vibrio fortis</name>
    <dbReference type="NCBI Taxonomy" id="212667"/>
    <lineage>
        <taxon>Bacteria</taxon>
        <taxon>Pseudomonadati</taxon>
        <taxon>Pseudomonadota</taxon>
        <taxon>Gammaproteobacteria</taxon>
        <taxon>Vibrionales</taxon>
        <taxon>Vibrionaceae</taxon>
        <taxon>Vibrio</taxon>
    </lineage>
</organism>
<dbReference type="Proteomes" id="UP000027219">
    <property type="component" value="Unassembled WGS sequence"/>
</dbReference>
<dbReference type="AlphaFoldDB" id="A0A066UZV1"/>
<sequence length="381" mass="43511">MRILTGLVAFFPLIAYAATIEIWAGIEFETAQKVKQHIETLTEHTVEVRRFDINSIRAELVVADPRDTAFPDAIWVPSDFLGLSDYIDISTIPDTWVDESRYEEKALEVVEFNGQLKALPVAIGNQLVLYSRHQSSTQMSWEQLTHLSHESSSEAITFPNPNMYFYLAFHQLFSNQQLSSRSIDGESVVAIFRFIEQLEQQGVIAPECDNVCARQRFLSGQVDYLIDGDWAYSELIESEPNLTINALPTYQGKGMASFSGAKVFAITEKGMQDIDKQMVLREMVSFLQSNRFSYLARSDAMMSPFKDVNHKRMTSNQGSFAQMYQQFQAAQMMSSDYYMAIVWEAAARALERYKLGMPKDEIPAFYDDFVARYAERIGEHQ</sequence>
<keyword evidence="2" id="KW-0813">Transport</keyword>